<dbReference type="AlphaFoldDB" id="A0A1A3U0M2"/>
<organism evidence="3 4">
    <name type="scientific">Mycolicibacter sinensis (strain JDM601)</name>
    <name type="common">Mycobacterium sinense</name>
    <dbReference type="NCBI Taxonomy" id="875328"/>
    <lineage>
        <taxon>Bacteria</taxon>
        <taxon>Bacillati</taxon>
        <taxon>Actinomycetota</taxon>
        <taxon>Actinomycetes</taxon>
        <taxon>Mycobacteriales</taxon>
        <taxon>Mycobacteriaceae</taxon>
        <taxon>Mycolicibacter</taxon>
    </lineage>
</organism>
<keyword evidence="2" id="KW-0472">Membrane</keyword>
<feature type="region of interest" description="Disordered" evidence="1">
    <location>
        <begin position="1"/>
        <end position="67"/>
    </location>
</feature>
<feature type="compositionally biased region" description="Basic and acidic residues" evidence="1">
    <location>
        <begin position="24"/>
        <end position="45"/>
    </location>
</feature>
<evidence type="ECO:0008006" key="5">
    <source>
        <dbReference type="Google" id="ProtNLM"/>
    </source>
</evidence>
<dbReference type="RefSeq" id="WP_065024153.1">
    <property type="nucleotide sequence ID" value="NZ_LZMF01000057.1"/>
</dbReference>
<feature type="transmembrane region" description="Helical" evidence="2">
    <location>
        <begin position="77"/>
        <end position="98"/>
    </location>
</feature>
<evidence type="ECO:0000313" key="4">
    <source>
        <dbReference type="Proteomes" id="UP000093759"/>
    </source>
</evidence>
<accession>A0A1A3U0M2</accession>
<evidence type="ECO:0000313" key="3">
    <source>
        <dbReference type="EMBL" id="OBK88428.1"/>
    </source>
</evidence>
<dbReference type="EMBL" id="LZMF01000057">
    <property type="protein sequence ID" value="OBK88428.1"/>
    <property type="molecule type" value="Genomic_DNA"/>
</dbReference>
<sequence length="240" mass="25382">MEANVCTGTEEEVGAISEQNGAADQKDDVDNERPDATGDDAKSGETESVVAESVAGAPKTASTKGDSRQISISVRTLGFAALAAVAVAAAGIPTWLYFGERAKVDAHERQVANYHHAEQIALDYAAKAARIDYRDLDGWKKNLVDNTTPELGDKLAEAGTSMEQLLVPLQWNSTATPLVAKVRSDDNGIYVVDTFVGVNTKTMQAPEGLQSTATYSVTVDSNHDWQISEVGGIGSVVGPK</sequence>
<name>A0A1A3U0M2_MYCSD</name>
<reference evidence="4" key="1">
    <citation type="submission" date="2016-06" db="EMBL/GenBank/DDBJ databases">
        <authorList>
            <person name="Sutton G."/>
            <person name="Brinkac L."/>
            <person name="Sanka R."/>
            <person name="Adams M."/>
            <person name="Lau E."/>
            <person name="Garcia-Basteiro A."/>
            <person name="Lopez-Varela E."/>
            <person name="Palencia S."/>
        </authorList>
    </citation>
    <scope>NUCLEOTIDE SEQUENCE [LARGE SCALE GENOMIC DNA]</scope>
    <source>
        <strain evidence="4">1274684.2</strain>
    </source>
</reference>
<protein>
    <recommendedName>
        <fullName evidence="5">Mce-associated membrane protein</fullName>
    </recommendedName>
</protein>
<proteinExistence type="predicted"/>
<keyword evidence="2" id="KW-1133">Transmembrane helix</keyword>
<keyword evidence="2" id="KW-0812">Transmembrane</keyword>
<comment type="caution">
    <text evidence="3">The sequence shown here is derived from an EMBL/GenBank/DDBJ whole genome shotgun (WGS) entry which is preliminary data.</text>
</comment>
<dbReference type="Proteomes" id="UP000093759">
    <property type="component" value="Unassembled WGS sequence"/>
</dbReference>
<gene>
    <name evidence="3" type="ORF">A5648_01115</name>
</gene>
<evidence type="ECO:0000256" key="1">
    <source>
        <dbReference type="SAM" id="MobiDB-lite"/>
    </source>
</evidence>
<evidence type="ECO:0000256" key="2">
    <source>
        <dbReference type="SAM" id="Phobius"/>
    </source>
</evidence>